<evidence type="ECO:0000313" key="2">
    <source>
        <dbReference type="EMBL" id="KAK9929110.1"/>
    </source>
</evidence>
<proteinExistence type="predicted"/>
<organism evidence="2 3">
    <name type="scientific">Rubus argutus</name>
    <name type="common">Southern blackberry</name>
    <dbReference type="NCBI Taxonomy" id="59490"/>
    <lineage>
        <taxon>Eukaryota</taxon>
        <taxon>Viridiplantae</taxon>
        <taxon>Streptophyta</taxon>
        <taxon>Embryophyta</taxon>
        <taxon>Tracheophyta</taxon>
        <taxon>Spermatophyta</taxon>
        <taxon>Magnoliopsida</taxon>
        <taxon>eudicotyledons</taxon>
        <taxon>Gunneridae</taxon>
        <taxon>Pentapetalae</taxon>
        <taxon>rosids</taxon>
        <taxon>fabids</taxon>
        <taxon>Rosales</taxon>
        <taxon>Rosaceae</taxon>
        <taxon>Rosoideae</taxon>
        <taxon>Rosoideae incertae sedis</taxon>
        <taxon>Rubus</taxon>
    </lineage>
</organism>
<feature type="region of interest" description="Disordered" evidence="1">
    <location>
        <begin position="1"/>
        <end position="31"/>
    </location>
</feature>
<accession>A0AAW1WYJ3</accession>
<dbReference type="EMBL" id="JBEDUW010000005">
    <property type="protein sequence ID" value="KAK9929110.1"/>
    <property type="molecule type" value="Genomic_DNA"/>
</dbReference>
<evidence type="ECO:0000313" key="3">
    <source>
        <dbReference type="Proteomes" id="UP001457282"/>
    </source>
</evidence>
<protein>
    <submittedName>
        <fullName evidence="2">Uncharacterized protein</fullName>
    </submittedName>
</protein>
<gene>
    <name evidence="2" type="ORF">M0R45_026218</name>
</gene>
<reference evidence="2 3" key="1">
    <citation type="journal article" date="2023" name="G3 (Bethesda)">
        <title>A chromosome-length genome assembly and annotation of blackberry (Rubus argutus, cv. 'Hillquist').</title>
        <authorList>
            <person name="Bruna T."/>
            <person name="Aryal R."/>
            <person name="Dudchenko O."/>
            <person name="Sargent D.J."/>
            <person name="Mead D."/>
            <person name="Buti M."/>
            <person name="Cavallini A."/>
            <person name="Hytonen T."/>
            <person name="Andres J."/>
            <person name="Pham M."/>
            <person name="Weisz D."/>
            <person name="Mascagni F."/>
            <person name="Usai G."/>
            <person name="Natali L."/>
            <person name="Bassil N."/>
            <person name="Fernandez G.E."/>
            <person name="Lomsadze A."/>
            <person name="Armour M."/>
            <person name="Olukolu B."/>
            <person name="Poorten T."/>
            <person name="Britton C."/>
            <person name="Davik J."/>
            <person name="Ashrafi H."/>
            <person name="Aiden E.L."/>
            <person name="Borodovsky M."/>
            <person name="Worthington M."/>
        </authorList>
    </citation>
    <scope>NUCLEOTIDE SEQUENCE [LARGE SCALE GENOMIC DNA]</scope>
    <source>
        <strain evidence="2">PI 553951</strain>
    </source>
</reference>
<feature type="compositionally biased region" description="Polar residues" evidence="1">
    <location>
        <begin position="1"/>
        <end position="12"/>
    </location>
</feature>
<dbReference type="AlphaFoldDB" id="A0AAW1WYJ3"/>
<dbReference type="Proteomes" id="UP001457282">
    <property type="component" value="Unassembled WGS sequence"/>
</dbReference>
<sequence length="172" mass="18877">MRLVSAPSSSLKATKPSRAAPLRHVPSSSAHHRVQTFDSVKPWADVFGSTVKGSARVEGGGRERYCAASLEIDAAERRLSLWRRDFRRQGQVAMREKHGLQVRRRLGLSTVARPEGGAGSNGLIARLGHGRLVLGILGISTGRTRVRRWICGEKVDGQIWICEDVQLLCEDG</sequence>
<name>A0AAW1WYJ3_RUBAR</name>
<comment type="caution">
    <text evidence="2">The sequence shown here is derived from an EMBL/GenBank/DDBJ whole genome shotgun (WGS) entry which is preliminary data.</text>
</comment>
<evidence type="ECO:0000256" key="1">
    <source>
        <dbReference type="SAM" id="MobiDB-lite"/>
    </source>
</evidence>
<keyword evidence="3" id="KW-1185">Reference proteome</keyword>